<gene>
    <name evidence="1" type="ORF">KY46_08215</name>
</gene>
<proteinExistence type="predicted"/>
<comment type="caution">
    <text evidence="1">The sequence shown here is derived from an EMBL/GenBank/DDBJ whole genome shotgun (WGS) entry which is preliminary data.</text>
</comment>
<dbReference type="PATRIC" id="fig|265726.11.peg.3772"/>
<dbReference type="OrthoDB" id="5815858at2"/>
<sequence length="106" mass="11902">MIWASFALPVQADIVDARCDIYPKGADKPSGRYLCVLSQHHGYVTIDRADGVYYDFHPTQGEPGQYRDGRNQPVYQRSGLGAKGMIFEMSDKSIYVLWDTSVLAEP</sequence>
<dbReference type="EMBL" id="JWYV01000005">
    <property type="protein sequence ID" value="KKD00341.1"/>
    <property type="molecule type" value="Genomic_DNA"/>
</dbReference>
<name>A0A0F5VDU5_9GAMM</name>
<organism evidence="1 2">
    <name type="scientific">Photobacterium halotolerans</name>
    <dbReference type="NCBI Taxonomy" id="265726"/>
    <lineage>
        <taxon>Bacteria</taxon>
        <taxon>Pseudomonadati</taxon>
        <taxon>Pseudomonadota</taxon>
        <taxon>Gammaproteobacteria</taxon>
        <taxon>Vibrionales</taxon>
        <taxon>Vibrionaceae</taxon>
        <taxon>Photobacterium</taxon>
    </lineage>
</organism>
<evidence type="ECO:0000313" key="2">
    <source>
        <dbReference type="Proteomes" id="UP000033633"/>
    </source>
</evidence>
<dbReference type="AlphaFoldDB" id="A0A0F5VDU5"/>
<dbReference type="STRING" id="265726.KY46_08215"/>
<accession>A0A0F5VDU5</accession>
<keyword evidence="2" id="KW-1185">Reference proteome</keyword>
<reference evidence="1 2" key="1">
    <citation type="submission" date="2014-12" db="EMBL/GenBank/DDBJ databases">
        <title>Mercury Reductase activity and rhizosphere competence traits in the genome of root associated Photobacterium halotolerans MELD1.</title>
        <authorList>
            <person name="Mathew D.C."/>
            <person name="Huang C.-C."/>
        </authorList>
    </citation>
    <scope>NUCLEOTIDE SEQUENCE [LARGE SCALE GENOMIC DNA]</scope>
    <source>
        <strain evidence="1 2">MELD1</strain>
    </source>
</reference>
<dbReference type="Proteomes" id="UP000033633">
    <property type="component" value="Unassembled WGS sequence"/>
</dbReference>
<protein>
    <submittedName>
        <fullName evidence="1">Uncharacterized protein</fullName>
    </submittedName>
</protein>
<evidence type="ECO:0000313" key="1">
    <source>
        <dbReference type="EMBL" id="KKD00341.1"/>
    </source>
</evidence>